<accession>A0ABY6JMZ2</accession>
<dbReference type="Proteomes" id="UP001163082">
    <property type="component" value="Chromosome"/>
</dbReference>
<dbReference type="EMBL" id="CP080627">
    <property type="protein sequence ID" value="UYV17985.1"/>
    <property type="molecule type" value="Genomic_DNA"/>
</dbReference>
<evidence type="ECO:0000313" key="2">
    <source>
        <dbReference type="EMBL" id="UYV17985.1"/>
    </source>
</evidence>
<dbReference type="Pfam" id="PF10139">
    <property type="entry name" value="Virul_Fac"/>
    <property type="match status" value="1"/>
</dbReference>
<organism evidence="2 3">
    <name type="scientific">Halomonas qaidamensis</name>
    <dbReference type="NCBI Taxonomy" id="2866211"/>
    <lineage>
        <taxon>Bacteria</taxon>
        <taxon>Pseudomonadati</taxon>
        <taxon>Pseudomonadota</taxon>
        <taxon>Gammaproteobacteria</taxon>
        <taxon>Oceanospirillales</taxon>
        <taxon>Halomonadaceae</taxon>
        <taxon>Halomonas</taxon>
    </lineage>
</organism>
<dbReference type="InterPro" id="IPR017030">
    <property type="entry name" value="Vir_effector_SfrC"/>
</dbReference>
<sequence>MSNLTAKQHQLGQGWKAVHAGAGQAIEWIGNVRGNAPRLDSEADNLILELHKARNLAASLGRAAGTPMTIGFFGLSQAGKSYLISALAAGHNGKLETDYGGKRLDFIEHVNPVGGGKEATGLVTRFSRTAVSGPSDTPVELRLFSEIEIAKILANAWFNDFDHEQLHYELDEARIERILKPFEGVDVAAAPKPGLSGDDVVSLWDYLTGSFKKSISKLEARYWPRVLKLAPCLSCEERADLFSLLWGEQEELTRLYVQLASTLRRLGNAPTVYAPLTCLVTPDGDGYSQRDSIMNVDILERLGSVDDHSLEVRPVEQEASGNAVAVSVAQLAALTAELTFPLIEPTQDPQVEKVDLLDFPGYRGRLSLKSVTEAASQASSQGGNPVSQLILRGKVAYLFERYTDSQEMNGLVVCTSSDKQSDVTSVGPVLTRWIEKTQGTNSQDRAGKAPGLIWTLTMFDKRISGALSLTESQLREGWEGLIKMTLLERFGQYDWMSQWAPGEPFNNTFLVRKPRLPVPFLDSRGNEELGINEDCAAPLVRMASTFVENASVQKHVHEPDEAWEAMLALNDGGIKRISQYLGRIATLDFKLASIEKQLTETLTSLVEKRLAPLHHSDGNGEVAKKRETAKLLWQSLGQRLATLGELQHQLELPQQVVRDLYLSDSEEDVVSAVAGDADSEEAMQADSLYCNSGFNLSDDPFSGSSPFDDHAATTAPDTKSEPVLQGADHRFARKVFKAWIAHLREIPGHQALLQLLGLEKAVVESLTDELITAANRMGMQQRLDQALLRRAQSSAKRDQLVERQVLAAQLVLRDFIAWLGYQDLPIDQRPNSLAGKKEKLFLPNAPILPGELPRLAPQPVNQAVLYLADWLSGICIVTQENAGHTAGREITMEQNERLGAVLTTFCQPEVSHAS</sequence>
<proteinExistence type="predicted"/>
<protein>
    <submittedName>
        <fullName evidence="2">Virulence factor</fullName>
    </submittedName>
</protein>
<gene>
    <name evidence="2" type="ORF">K1Y77_10815</name>
</gene>
<evidence type="ECO:0000256" key="1">
    <source>
        <dbReference type="SAM" id="MobiDB-lite"/>
    </source>
</evidence>
<feature type="region of interest" description="Disordered" evidence="1">
    <location>
        <begin position="700"/>
        <end position="722"/>
    </location>
</feature>
<keyword evidence="3" id="KW-1185">Reference proteome</keyword>
<name>A0ABY6JMZ2_9GAMM</name>
<dbReference type="RefSeq" id="WP_264428398.1">
    <property type="nucleotide sequence ID" value="NZ_CP080627.1"/>
</dbReference>
<evidence type="ECO:0000313" key="3">
    <source>
        <dbReference type="Proteomes" id="UP001163082"/>
    </source>
</evidence>
<reference evidence="2 3" key="1">
    <citation type="journal article" date="2022" name="Antonie Van Leeuwenhoek">
        <title>Whole genome sequencing of the halophilic Halomonas qaidamensis XH36, a novel species strain with high ectoine production.</title>
        <authorList>
            <person name="Zhang T."/>
            <person name="Cui T."/>
            <person name="Cao Y."/>
            <person name="Li Y."/>
            <person name="Li F."/>
            <person name="Zhu D."/>
            <person name="Xing J."/>
        </authorList>
    </citation>
    <scope>NUCLEOTIDE SEQUENCE [LARGE SCALE GENOMIC DNA]</scope>
    <source>
        <strain evidence="2 3">XH36</strain>
    </source>
</reference>
<dbReference type="PIRSF" id="PIRSF034586">
    <property type="entry name" value="Vir_effector_SfrC"/>
    <property type="match status" value="1"/>
</dbReference>